<feature type="region of interest" description="Disordered" evidence="10">
    <location>
        <begin position="1211"/>
        <end position="1310"/>
    </location>
</feature>
<dbReference type="SMART" id="SM00951">
    <property type="entry name" value="QLQ"/>
    <property type="match status" value="1"/>
</dbReference>
<keyword evidence="5" id="KW-0805">Transcription regulation</keyword>
<keyword evidence="4" id="KW-0067">ATP-binding</keyword>
<dbReference type="Pfam" id="PF00439">
    <property type="entry name" value="Bromodomain"/>
    <property type="match status" value="1"/>
</dbReference>
<dbReference type="GO" id="GO:0006338">
    <property type="term" value="P:chromatin remodeling"/>
    <property type="evidence" value="ECO:0007669"/>
    <property type="project" value="UniProtKB-ARBA"/>
</dbReference>
<dbReference type="FunFam" id="3.40.50.10810:FF:000008">
    <property type="entry name" value="Chromatin structure-remodeling complex subunit snf21"/>
    <property type="match status" value="1"/>
</dbReference>
<feature type="compositionally biased region" description="Basic and acidic residues" evidence="10">
    <location>
        <begin position="1211"/>
        <end position="1231"/>
    </location>
</feature>
<evidence type="ECO:0000256" key="2">
    <source>
        <dbReference type="ARBA" id="ARBA00022741"/>
    </source>
</evidence>
<evidence type="ECO:0000256" key="4">
    <source>
        <dbReference type="ARBA" id="ARBA00022840"/>
    </source>
</evidence>
<dbReference type="SMART" id="SM00487">
    <property type="entry name" value="DEXDc"/>
    <property type="match status" value="1"/>
</dbReference>
<dbReference type="PROSITE" id="PS51194">
    <property type="entry name" value="HELICASE_CTER"/>
    <property type="match status" value="1"/>
</dbReference>
<dbReference type="PRINTS" id="PR00503">
    <property type="entry name" value="BROMODOMAIN"/>
</dbReference>
<feature type="non-terminal residue" evidence="16">
    <location>
        <position position="1484"/>
    </location>
</feature>
<dbReference type="InterPro" id="IPR014001">
    <property type="entry name" value="Helicase_ATP-bd"/>
</dbReference>
<dbReference type="Pfam" id="PF08880">
    <property type="entry name" value="QLQ"/>
    <property type="match status" value="1"/>
</dbReference>
<dbReference type="PROSITE" id="PS51192">
    <property type="entry name" value="HELICASE_ATP_BIND_1"/>
    <property type="match status" value="1"/>
</dbReference>
<feature type="compositionally biased region" description="Low complexity" evidence="10">
    <location>
        <begin position="69"/>
        <end position="83"/>
    </location>
</feature>
<dbReference type="Pfam" id="PF00271">
    <property type="entry name" value="Helicase_C"/>
    <property type="match status" value="1"/>
</dbReference>
<keyword evidence="17" id="KW-1185">Reference proteome</keyword>
<dbReference type="Proteomes" id="UP001140091">
    <property type="component" value="Unassembled WGS sequence"/>
</dbReference>
<dbReference type="InterPro" id="IPR049730">
    <property type="entry name" value="SNF2/RAD54-like_C"/>
</dbReference>
<dbReference type="GO" id="GO:0005524">
    <property type="term" value="F:ATP binding"/>
    <property type="evidence" value="ECO:0007669"/>
    <property type="project" value="InterPro"/>
</dbReference>
<accession>A0A9W8JAF9</accession>
<dbReference type="InterPro" id="IPR001650">
    <property type="entry name" value="Helicase_C-like"/>
</dbReference>
<feature type="domain" description="Helicase C-terminal" evidence="13">
    <location>
        <begin position="920"/>
        <end position="1081"/>
    </location>
</feature>
<dbReference type="InterPro" id="IPR000330">
    <property type="entry name" value="SNF2_N"/>
</dbReference>
<dbReference type="EMBL" id="JANBPK010000810">
    <property type="protein sequence ID" value="KAJ2931122.1"/>
    <property type="molecule type" value="Genomic_DNA"/>
</dbReference>
<keyword evidence="2" id="KW-0547">Nucleotide-binding</keyword>
<dbReference type="Pfam" id="PF14619">
    <property type="entry name" value="SnAC"/>
    <property type="match status" value="1"/>
</dbReference>
<evidence type="ECO:0000256" key="6">
    <source>
        <dbReference type="ARBA" id="ARBA00023117"/>
    </source>
</evidence>
<feature type="compositionally biased region" description="Acidic residues" evidence="10">
    <location>
        <begin position="1472"/>
        <end position="1484"/>
    </location>
</feature>
<name>A0A9W8JAF9_9AGAR</name>
<protein>
    <recommendedName>
        <fullName evidence="18">SNF2-family ATP dependent chromatin remodeling factor snf21</fullName>
    </recommendedName>
</protein>
<dbReference type="SMART" id="SM01314">
    <property type="entry name" value="SnAC"/>
    <property type="match status" value="1"/>
</dbReference>
<evidence type="ECO:0000256" key="9">
    <source>
        <dbReference type="PROSITE-ProRule" id="PRU00035"/>
    </source>
</evidence>
<evidence type="ECO:0000256" key="8">
    <source>
        <dbReference type="ARBA" id="ARBA00023242"/>
    </source>
</evidence>
<dbReference type="GO" id="GO:0005634">
    <property type="term" value="C:nucleus"/>
    <property type="evidence" value="ECO:0007669"/>
    <property type="project" value="UniProtKB-SubCell"/>
</dbReference>
<keyword evidence="6 9" id="KW-0103">Bromodomain</keyword>
<keyword evidence="7" id="KW-0804">Transcription</keyword>
<evidence type="ECO:0000259" key="13">
    <source>
        <dbReference type="PROSITE" id="PS51194"/>
    </source>
</evidence>
<evidence type="ECO:0000259" key="11">
    <source>
        <dbReference type="PROSITE" id="PS50014"/>
    </source>
</evidence>
<evidence type="ECO:0000259" key="14">
    <source>
        <dbReference type="PROSITE" id="PS51204"/>
    </source>
</evidence>
<dbReference type="InterPro" id="IPR001487">
    <property type="entry name" value="Bromodomain"/>
</dbReference>
<reference evidence="16" key="1">
    <citation type="submission" date="2022-06" db="EMBL/GenBank/DDBJ databases">
        <title>Genome Sequence of Candolleomyces eurysporus.</title>
        <authorList>
            <person name="Buettner E."/>
        </authorList>
    </citation>
    <scope>NUCLEOTIDE SEQUENCE</scope>
    <source>
        <strain evidence="16">VTCC 930004</strain>
    </source>
</reference>
<dbReference type="Pfam" id="PF00176">
    <property type="entry name" value="SNF2-rel_dom"/>
    <property type="match status" value="1"/>
</dbReference>
<comment type="subcellular location">
    <subcellularLocation>
        <location evidence="1">Nucleus</location>
    </subcellularLocation>
</comment>
<feature type="domain" description="HSA" evidence="14">
    <location>
        <begin position="419"/>
        <end position="491"/>
    </location>
</feature>
<dbReference type="CDD" id="cd17996">
    <property type="entry name" value="DEXHc_SMARCA2_SMARCA4"/>
    <property type="match status" value="1"/>
</dbReference>
<dbReference type="Gene3D" id="1.20.5.170">
    <property type="match status" value="1"/>
</dbReference>
<feature type="compositionally biased region" description="Low complexity" evidence="10">
    <location>
        <begin position="1425"/>
        <end position="1441"/>
    </location>
</feature>
<dbReference type="SUPFAM" id="SSF47370">
    <property type="entry name" value="Bromodomain"/>
    <property type="match status" value="1"/>
</dbReference>
<feature type="region of interest" description="Disordered" evidence="10">
    <location>
        <begin position="1425"/>
        <end position="1484"/>
    </location>
</feature>
<feature type="domain" description="Helicase ATP-binding" evidence="12">
    <location>
        <begin position="607"/>
        <end position="772"/>
    </location>
</feature>
<feature type="region of interest" description="Disordered" evidence="10">
    <location>
        <begin position="535"/>
        <end position="560"/>
    </location>
</feature>
<sequence length="1484" mass="168750">MSAPMLGNGIVQQPMGQPTLQQQQRATDVQLQQMMARANFLRQNPTEQKMPGELENLVKYITTLNQARQNGQNQARLQQPQQQMANGHAAPLTNGSAANVASLASGQVPTQAISAPTQAPVSFTAPQISALRAQIHAFKLLNRGMPIPDHIQQAIRVPNSAIPDLEKMLQPPDVPSRIVDAAVKVAKRESTTPAPAAVPPSGEPKVEDAEPVDPSTLPKGPFLEDNVDSGIYPYNAYRHPFSHLKRSPDADPKLYATRLQRLLIPTIMPAGLDAHQILNERERFIEARIQQRISELESLPSTIGDGDFETNLDLTLGEGTKEEKENDNTAAEPSLDIIKTENTFRSLIHPPPGAHGKLRALIELKSLRVLEKQRAMRAQVAERLTHGSMLPLNRLEFRRAPRKPTLRDARMIEQLERKQRVDRERRAKHKHVEQLGIIVTHGREVINANRAAQDRLSRLSRAVLSFHAQTEKEEQKRIERLAKERLKALKNDDEEAYMKLIDTAKDTRITHLLRQTDGYLDSLAQAVVAQQNEYGQLQHQQSQDPDEGPTSEATFGAQISKDDEETDRKIDYYAIAHRVSEKIVKQPSILVGGTLKEYQLKGLQWMVSLYNNRLNGILADEMGLGKTIQTISLVTFLIEVKRQRGPYLVIVPLSTMTNWSGEFAKWAPSVRMISYKGNPTQRRALQQDLRMGQFQVLLTTYEYIIKDRPHLCKIKWLHMIIDEGHRMKNTQSKLVQTLTTYYHSRYRLILTGTPLQNNLPELWALLNFVLPKIFNSVKSFDEWFNTPFANSGTGDKIELNEEEALLIIKRLHKVLRPFLLRRLKKDVESELPDKVEKVIKVRMSSLQSQLYKQMKKHKMIADGNDGKGGKPSGIKGLSNELMQLRKICQHPFLFESVEDKVNPTGYIDDKLVRSSGKLELLNRILPKFFATGHRVLIFFQMTKVMDIMEDFLKMMGWKYLRLDGGTKTEERASFVQLFNQKDSEYKVFILSTRAGGLGLNLQTADTVIIFDSDWNPHADLQAQDRAHRIGQTKAVLILRFITEKSVEEAMYQRARYKLDIDDKVIQAGRFDNKSTQEEQEEFLRSILEADQEEENEEAGDMNDDELNELLARSDDEARVFRELDLKRERDIVENWRSMGNKGKPPLPLMQLEELPECYQTDEPFIVQDGLDDLMEGRGQRKRNVVSYNDGLDDDTWAMALEDGEDIQELAEKNRDKKDRRLANKLMREESARGTPASEGDGRGRKSNKKGKAKASDYDSLPAGSKRKRGRKSNSVTPSMADDDEDEHDTKRRRTKAVVPSGSSNNVGDVTPAMRDRMKKAFSDCYKAVTACEDETGRKRCELFRELPDKRDYPDYYQLIIQPISLAQIRKRSNGGYYKNVIAYRDDWRLMFNNARTYNQEGSWVYIDAEEMEKVFNAAFERQIAGTDMPGAPGPAAASTASYDSALTPMDEDERPPPARSRSTGRKSHQVLSDDDEYLTPSDED</sequence>
<evidence type="ECO:0000259" key="15">
    <source>
        <dbReference type="PROSITE" id="PS51666"/>
    </source>
</evidence>
<evidence type="ECO:0000256" key="1">
    <source>
        <dbReference type="ARBA" id="ARBA00004123"/>
    </source>
</evidence>
<evidence type="ECO:0000313" key="16">
    <source>
        <dbReference type="EMBL" id="KAJ2931122.1"/>
    </source>
</evidence>
<dbReference type="InterPro" id="IPR014978">
    <property type="entry name" value="Gln-Leu-Gln_QLQ"/>
</dbReference>
<feature type="domain" description="Bromo" evidence="11">
    <location>
        <begin position="1335"/>
        <end position="1405"/>
    </location>
</feature>
<dbReference type="PROSITE" id="PS51204">
    <property type="entry name" value="HSA"/>
    <property type="match status" value="1"/>
</dbReference>
<comment type="caution">
    <text evidence="16">The sequence shown here is derived from an EMBL/GenBank/DDBJ whole genome shotgun (WGS) entry which is preliminary data.</text>
</comment>
<evidence type="ECO:0000256" key="3">
    <source>
        <dbReference type="ARBA" id="ARBA00022801"/>
    </source>
</evidence>
<dbReference type="Gene3D" id="1.20.920.10">
    <property type="entry name" value="Bromodomain-like"/>
    <property type="match status" value="1"/>
</dbReference>
<dbReference type="SMART" id="SM00573">
    <property type="entry name" value="HSA"/>
    <property type="match status" value="1"/>
</dbReference>
<keyword evidence="8" id="KW-0539">Nucleus</keyword>
<dbReference type="SMART" id="SM00490">
    <property type="entry name" value="HELICc"/>
    <property type="match status" value="1"/>
</dbReference>
<dbReference type="PROSITE" id="PS51666">
    <property type="entry name" value="QLQ"/>
    <property type="match status" value="1"/>
</dbReference>
<dbReference type="PROSITE" id="PS50014">
    <property type="entry name" value="BROMODOMAIN_2"/>
    <property type="match status" value="1"/>
</dbReference>
<evidence type="ECO:0000256" key="5">
    <source>
        <dbReference type="ARBA" id="ARBA00023015"/>
    </source>
</evidence>
<dbReference type="InterPro" id="IPR029295">
    <property type="entry name" value="SnAC"/>
</dbReference>
<keyword evidence="3" id="KW-0378">Hydrolase</keyword>
<dbReference type="InterPro" id="IPR014012">
    <property type="entry name" value="HSA_dom"/>
</dbReference>
<feature type="domain" description="QLQ" evidence="15">
    <location>
        <begin position="122"/>
        <end position="157"/>
    </location>
</feature>
<dbReference type="GO" id="GO:0042393">
    <property type="term" value="F:histone binding"/>
    <property type="evidence" value="ECO:0007669"/>
    <property type="project" value="InterPro"/>
</dbReference>
<organism evidence="16 17">
    <name type="scientific">Candolleomyces eurysporus</name>
    <dbReference type="NCBI Taxonomy" id="2828524"/>
    <lineage>
        <taxon>Eukaryota</taxon>
        <taxon>Fungi</taxon>
        <taxon>Dikarya</taxon>
        <taxon>Basidiomycota</taxon>
        <taxon>Agaricomycotina</taxon>
        <taxon>Agaricomycetes</taxon>
        <taxon>Agaricomycetidae</taxon>
        <taxon>Agaricales</taxon>
        <taxon>Agaricineae</taxon>
        <taxon>Psathyrellaceae</taxon>
        <taxon>Candolleomyces</taxon>
    </lineage>
</organism>
<feature type="region of interest" description="Disordered" evidence="10">
    <location>
        <begin position="1"/>
        <end position="25"/>
    </location>
</feature>
<feature type="region of interest" description="Disordered" evidence="10">
    <location>
        <begin position="69"/>
        <end position="91"/>
    </location>
</feature>
<dbReference type="InterPro" id="IPR027417">
    <property type="entry name" value="P-loop_NTPase"/>
</dbReference>
<dbReference type="GO" id="GO:0016787">
    <property type="term" value="F:hydrolase activity"/>
    <property type="evidence" value="ECO:0007669"/>
    <property type="project" value="UniProtKB-KW"/>
</dbReference>
<dbReference type="PANTHER" id="PTHR10799">
    <property type="entry name" value="SNF2/RAD54 HELICASE FAMILY"/>
    <property type="match status" value="1"/>
</dbReference>
<proteinExistence type="predicted"/>
<dbReference type="InterPro" id="IPR038718">
    <property type="entry name" value="SNF2-like_sf"/>
</dbReference>
<dbReference type="SMART" id="SM00297">
    <property type="entry name" value="BROMO"/>
    <property type="match status" value="1"/>
</dbReference>
<gene>
    <name evidence="16" type="ORF">H1R20_g5925</name>
</gene>
<feature type="compositionally biased region" description="Low complexity" evidence="10">
    <location>
        <begin position="12"/>
        <end position="24"/>
    </location>
</feature>
<evidence type="ECO:0000256" key="7">
    <source>
        <dbReference type="ARBA" id="ARBA00023163"/>
    </source>
</evidence>
<dbReference type="SUPFAM" id="SSF52540">
    <property type="entry name" value="P-loop containing nucleoside triphosphate hydrolases"/>
    <property type="match status" value="2"/>
</dbReference>
<evidence type="ECO:0008006" key="18">
    <source>
        <dbReference type="Google" id="ProtNLM"/>
    </source>
</evidence>
<evidence type="ECO:0000313" key="17">
    <source>
        <dbReference type="Proteomes" id="UP001140091"/>
    </source>
</evidence>
<dbReference type="OrthoDB" id="5857104at2759"/>
<dbReference type="CDD" id="cd18793">
    <property type="entry name" value="SF2_C_SNF"/>
    <property type="match status" value="1"/>
</dbReference>
<feature type="region of interest" description="Disordered" evidence="10">
    <location>
        <begin position="189"/>
        <end position="221"/>
    </location>
</feature>
<dbReference type="Pfam" id="PF07529">
    <property type="entry name" value="HSA"/>
    <property type="match status" value="1"/>
</dbReference>
<dbReference type="Gene3D" id="3.40.50.300">
    <property type="entry name" value="P-loop containing nucleotide triphosphate hydrolases"/>
    <property type="match status" value="1"/>
</dbReference>
<dbReference type="GO" id="GO:0006355">
    <property type="term" value="P:regulation of DNA-templated transcription"/>
    <property type="evidence" value="ECO:0007669"/>
    <property type="project" value="InterPro"/>
</dbReference>
<dbReference type="InterPro" id="IPR036427">
    <property type="entry name" value="Bromodomain-like_sf"/>
</dbReference>
<dbReference type="Gene3D" id="3.40.50.10810">
    <property type="entry name" value="Tandem AAA-ATPase domain"/>
    <property type="match status" value="1"/>
</dbReference>
<evidence type="ECO:0000259" key="12">
    <source>
        <dbReference type="PROSITE" id="PS51192"/>
    </source>
</evidence>
<evidence type="ECO:0000256" key="10">
    <source>
        <dbReference type="SAM" id="MobiDB-lite"/>
    </source>
</evidence>